<dbReference type="Proteomes" id="UP001055057">
    <property type="component" value="Unassembled WGS sequence"/>
</dbReference>
<evidence type="ECO:0008006" key="3">
    <source>
        <dbReference type="Google" id="ProtNLM"/>
    </source>
</evidence>
<keyword evidence="2" id="KW-1185">Reference proteome</keyword>
<accession>A0ABQ4TTI3</accession>
<evidence type="ECO:0000313" key="1">
    <source>
        <dbReference type="EMBL" id="GJE58618.1"/>
    </source>
</evidence>
<evidence type="ECO:0000313" key="2">
    <source>
        <dbReference type="Proteomes" id="UP001055057"/>
    </source>
</evidence>
<gene>
    <name evidence="1" type="ORF">MPOCJGCO_0700</name>
</gene>
<protein>
    <recommendedName>
        <fullName evidence="3">Calcium-binding protein</fullName>
    </recommendedName>
</protein>
<reference evidence="1" key="1">
    <citation type="journal article" date="2021" name="Front. Microbiol.">
        <title>Comprehensive Comparative Genomics and Phenotyping of Methylobacterium Species.</title>
        <authorList>
            <person name="Alessa O."/>
            <person name="Ogura Y."/>
            <person name="Fujitani Y."/>
            <person name="Takami H."/>
            <person name="Hayashi T."/>
            <person name="Sahin N."/>
            <person name="Tani A."/>
        </authorList>
    </citation>
    <scope>NUCLEOTIDE SEQUENCE</scope>
    <source>
        <strain evidence="1">DSM 23632</strain>
    </source>
</reference>
<proteinExistence type="predicted"/>
<comment type="caution">
    <text evidence="1">The sequence shown here is derived from an EMBL/GenBank/DDBJ whole genome shotgun (WGS) entry which is preliminary data.</text>
</comment>
<organism evidence="1 2">
    <name type="scientific">Methylobacterium trifolii</name>
    <dbReference type="NCBI Taxonomy" id="1003092"/>
    <lineage>
        <taxon>Bacteria</taxon>
        <taxon>Pseudomonadati</taxon>
        <taxon>Pseudomonadota</taxon>
        <taxon>Alphaproteobacteria</taxon>
        <taxon>Hyphomicrobiales</taxon>
        <taxon>Methylobacteriaceae</taxon>
        <taxon>Methylobacterium</taxon>
    </lineage>
</organism>
<sequence>MLSGDLGNDVLSGDLGADRYVFGPNSGADLILGFDRADGDRIDLQGQSYALGTAPDGNALLVLSGGGTVELAGIAPGRVDGGFFV</sequence>
<dbReference type="SUPFAM" id="SSF51120">
    <property type="entry name" value="beta-Roll"/>
    <property type="match status" value="1"/>
</dbReference>
<name>A0ABQ4TTI3_9HYPH</name>
<dbReference type="InterPro" id="IPR011049">
    <property type="entry name" value="Serralysin-like_metalloprot_C"/>
</dbReference>
<dbReference type="Gene3D" id="2.150.10.10">
    <property type="entry name" value="Serralysin-like metalloprotease, C-terminal"/>
    <property type="match status" value="1"/>
</dbReference>
<dbReference type="EMBL" id="BPRB01000040">
    <property type="protein sequence ID" value="GJE58618.1"/>
    <property type="molecule type" value="Genomic_DNA"/>
</dbReference>
<reference evidence="1" key="2">
    <citation type="submission" date="2021-08" db="EMBL/GenBank/DDBJ databases">
        <authorList>
            <person name="Tani A."/>
            <person name="Ola A."/>
            <person name="Ogura Y."/>
            <person name="Katsura K."/>
            <person name="Hayashi T."/>
        </authorList>
    </citation>
    <scope>NUCLEOTIDE SEQUENCE</scope>
    <source>
        <strain evidence="1">DSM 23632</strain>
    </source>
</reference>